<evidence type="ECO:0000259" key="7">
    <source>
        <dbReference type="PROSITE" id="PS50850"/>
    </source>
</evidence>
<dbReference type="InterPro" id="IPR036259">
    <property type="entry name" value="MFS_trans_sf"/>
</dbReference>
<feature type="transmembrane region" description="Helical" evidence="6">
    <location>
        <begin position="559"/>
        <end position="577"/>
    </location>
</feature>
<dbReference type="GO" id="GO:0005351">
    <property type="term" value="F:carbohydrate:proton symporter activity"/>
    <property type="evidence" value="ECO:0007669"/>
    <property type="project" value="TreeGrafter"/>
</dbReference>
<reference evidence="8 9" key="1">
    <citation type="submission" date="2019-06" db="EMBL/GenBank/DDBJ databases">
        <title>Draft genome sequence of the filamentous fungus Phialemoniopsis curvata isolated from diesel fuel.</title>
        <authorList>
            <person name="Varaljay V.A."/>
            <person name="Lyon W.J."/>
            <person name="Crouch A.L."/>
            <person name="Drake C.E."/>
            <person name="Hollomon J.M."/>
            <person name="Nadeau L.J."/>
            <person name="Nunn H.S."/>
            <person name="Stevenson B.S."/>
            <person name="Bojanowski C.L."/>
            <person name="Crookes-Goodson W.J."/>
        </authorList>
    </citation>
    <scope>NUCLEOTIDE SEQUENCE [LARGE SCALE GENOMIC DNA]</scope>
    <source>
        <strain evidence="8 9">D216</strain>
    </source>
</reference>
<dbReference type="InParanoid" id="A0A507ARS6"/>
<keyword evidence="3 6" id="KW-0812">Transmembrane</keyword>
<sequence length="634" mass="69838">MAQVRSTRLAWGNATPDSPHLHSFSHAQFLSISVELNGAKVAGVVLLATLEKSHPFFRKGLSRRHPSPIGKSGEIIVLAPSRCISSAPPASSIPAPAEHLFGDSFPGICLRLFHSTSQMARGVFQKGRIAGSFNFRLLFSCFIMGLSQVNFGLDQTAFSTTQAMGPFERKFGVYRPSLKRFALEPYFLSLLNSLPTITQVFGLLMGSFICRRFGRRMSFFVMCGWAWLSAILNVTAQNKEQILAGRMINFIYIGMELAAVPVTQSELVPARVRGFVVGTYQLGIMTGGLIMSLICLGTSKIKNENSFRIPFGIFFVIPTVVFLGTFWMPESPRWLLLKNRPEEARKNLQLLREGKFTDEEIEKEFQDLKMGIELTTEKGSFAEQWRGTHLRRTLIVLGVNFFLQMTGQNFTSKYGAVFIKDVGAVDPFVMKTITTLCGILMVLTSMLISDTVGRKTIMNIGSFFQAAAVMTIGGLGSIPNPSRNVGVGITALTVVFASAFCIGWAPNSHVVAAEIPAMRLRDMTYSTGSVVNVLCSFVVTFTLPYLLYEPYAALGPKVGFIYGSFAVLSIVFVWLALPECKGLSLEEIEHLFESGVPTRKFGSYKHGEILPAEVEPEAKEARVIQAEVKPETAV</sequence>
<proteinExistence type="inferred from homology"/>
<comment type="subcellular location">
    <subcellularLocation>
        <location evidence="1">Membrane</location>
        <topology evidence="1">Multi-pass membrane protein</topology>
    </subcellularLocation>
</comment>
<evidence type="ECO:0000313" key="9">
    <source>
        <dbReference type="Proteomes" id="UP000319257"/>
    </source>
</evidence>
<comment type="caution">
    <text evidence="8">The sequence shown here is derived from an EMBL/GenBank/DDBJ whole genome shotgun (WGS) entry which is preliminary data.</text>
</comment>
<feature type="domain" description="Major facilitator superfamily (MFS) profile" evidence="7">
    <location>
        <begin position="140"/>
        <end position="581"/>
    </location>
</feature>
<dbReference type="InterPro" id="IPR020846">
    <property type="entry name" value="MFS_dom"/>
</dbReference>
<dbReference type="PANTHER" id="PTHR48022:SF10">
    <property type="entry name" value="MAJOR FACILITATOR SUPERFAMILY (MFS) PROFILE DOMAIN-CONTAINING PROTEIN"/>
    <property type="match status" value="1"/>
</dbReference>
<accession>A0A507ARS6</accession>
<dbReference type="Pfam" id="PF00083">
    <property type="entry name" value="Sugar_tr"/>
    <property type="match status" value="1"/>
</dbReference>
<evidence type="ECO:0000256" key="2">
    <source>
        <dbReference type="ARBA" id="ARBA00010992"/>
    </source>
</evidence>
<evidence type="ECO:0000256" key="4">
    <source>
        <dbReference type="ARBA" id="ARBA00022989"/>
    </source>
</evidence>
<dbReference type="SUPFAM" id="SSF103473">
    <property type="entry name" value="MFS general substrate transporter"/>
    <property type="match status" value="1"/>
</dbReference>
<feature type="transmembrane region" description="Helical" evidence="6">
    <location>
        <begin position="525"/>
        <end position="547"/>
    </location>
</feature>
<feature type="transmembrane region" description="Helical" evidence="6">
    <location>
        <begin position="186"/>
        <end position="210"/>
    </location>
</feature>
<feature type="transmembrane region" description="Helical" evidence="6">
    <location>
        <begin position="428"/>
        <end position="448"/>
    </location>
</feature>
<evidence type="ECO:0000256" key="3">
    <source>
        <dbReference type="ARBA" id="ARBA00022692"/>
    </source>
</evidence>
<gene>
    <name evidence="8" type="ORF">E0L32_002386</name>
</gene>
<protein>
    <recommendedName>
        <fullName evidence="7">Major facilitator superfamily (MFS) profile domain-containing protein</fullName>
    </recommendedName>
</protein>
<dbReference type="RefSeq" id="XP_030988601.1">
    <property type="nucleotide sequence ID" value="XM_031136569.1"/>
</dbReference>
<feature type="transmembrane region" description="Helical" evidence="6">
    <location>
        <begin position="485"/>
        <end position="505"/>
    </location>
</feature>
<evidence type="ECO:0000256" key="1">
    <source>
        <dbReference type="ARBA" id="ARBA00004141"/>
    </source>
</evidence>
<dbReference type="FunFam" id="1.20.1250.20:FF:000078">
    <property type="entry name" value="MFS maltose transporter, putative"/>
    <property type="match status" value="1"/>
</dbReference>
<dbReference type="Gene3D" id="1.20.1250.20">
    <property type="entry name" value="MFS general substrate transporter like domains"/>
    <property type="match status" value="1"/>
</dbReference>
<dbReference type="AlphaFoldDB" id="A0A507ARS6"/>
<keyword evidence="9" id="KW-1185">Reference proteome</keyword>
<evidence type="ECO:0000313" key="8">
    <source>
        <dbReference type="EMBL" id="TPX06890.1"/>
    </source>
</evidence>
<dbReference type="InterPro" id="IPR050360">
    <property type="entry name" value="MFS_Sugar_Transporters"/>
</dbReference>
<evidence type="ECO:0000256" key="6">
    <source>
        <dbReference type="SAM" id="Phobius"/>
    </source>
</evidence>
<dbReference type="GO" id="GO:0016020">
    <property type="term" value="C:membrane"/>
    <property type="evidence" value="ECO:0007669"/>
    <property type="project" value="UniProtKB-SubCell"/>
</dbReference>
<keyword evidence="4 6" id="KW-1133">Transmembrane helix</keyword>
<organism evidence="8 9">
    <name type="scientific">Thyridium curvatum</name>
    <dbReference type="NCBI Taxonomy" id="1093900"/>
    <lineage>
        <taxon>Eukaryota</taxon>
        <taxon>Fungi</taxon>
        <taxon>Dikarya</taxon>
        <taxon>Ascomycota</taxon>
        <taxon>Pezizomycotina</taxon>
        <taxon>Sordariomycetes</taxon>
        <taxon>Sordariomycetidae</taxon>
        <taxon>Thyridiales</taxon>
        <taxon>Thyridiaceae</taxon>
        <taxon>Thyridium</taxon>
    </lineage>
</organism>
<dbReference type="EMBL" id="SKBQ01000009">
    <property type="protein sequence ID" value="TPX06890.1"/>
    <property type="molecule type" value="Genomic_DNA"/>
</dbReference>
<dbReference type="GeneID" id="41969833"/>
<feature type="transmembrane region" description="Helical" evidence="6">
    <location>
        <begin position="133"/>
        <end position="151"/>
    </location>
</feature>
<feature type="transmembrane region" description="Helical" evidence="6">
    <location>
        <begin position="275"/>
        <end position="297"/>
    </location>
</feature>
<feature type="transmembrane region" description="Helical" evidence="6">
    <location>
        <begin position="460"/>
        <end position="479"/>
    </location>
</feature>
<keyword evidence="5 6" id="KW-0472">Membrane</keyword>
<dbReference type="Proteomes" id="UP000319257">
    <property type="component" value="Unassembled WGS sequence"/>
</dbReference>
<dbReference type="OrthoDB" id="6612291at2759"/>
<dbReference type="PANTHER" id="PTHR48022">
    <property type="entry name" value="PLASTIDIC GLUCOSE TRANSPORTER 4"/>
    <property type="match status" value="1"/>
</dbReference>
<dbReference type="PROSITE" id="PS50850">
    <property type="entry name" value="MFS"/>
    <property type="match status" value="1"/>
</dbReference>
<comment type="similarity">
    <text evidence="2">Belongs to the major facilitator superfamily. Sugar transporter (TC 2.A.1.1) family.</text>
</comment>
<dbReference type="InterPro" id="IPR005828">
    <property type="entry name" value="MFS_sugar_transport-like"/>
</dbReference>
<evidence type="ECO:0000256" key="5">
    <source>
        <dbReference type="ARBA" id="ARBA00023136"/>
    </source>
</evidence>
<name>A0A507ARS6_9PEZI</name>
<feature type="transmembrane region" description="Helical" evidence="6">
    <location>
        <begin position="309"/>
        <end position="328"/>
    </location>
</feature>